<protein>
    <submittedName>
        <fullName evidence="2">Uncharacterized protein</fullName>
    </submittedName>
</protein>
<keyword evidence="3" id="KW-1185">Reference proteome</keyword>
<dbReference type="AlphaFoldDB" id="A0A7J8BIJ6"/>
<sequence>MVFEDSLPPSHLSPKGSFLRRLTHTAAKGPGRRGPVMLQIGGRPRAPWFPAEPAREGSWRKRRAALAAVSWRCAPQELAQFLIAPLDSGPVSSSASRTRTQRPRGWRVPRQPLPIRAGTGTGTRTGHRDTPPMFQPRPQALAGCTVLWGAGWCPQG</sequence>
<dbReference type="Proteomes" id="UP000550707">
    <property type="component" value="Unassembled WGS sequence"/>
</dbReference>
<proteinExistence type="predicted"/>
<evidence type="ECO:0000256" key="1">
    <source>
        <dbReference type="SAM" id="MobiDB-lite"/>
    </source>
</evidence>
<reference evidence="2 3" key="1">
    <citation type="journal article" date="2020" name="Nature">
        <title>Six reference-quality genomes reveal evolution of bat adaptations.</title>
        <authorList>
            <person name="Jebb D."/>
            <person name="Huang Z."/>
            <person name="Pippel M."/>
            <person name="Hughes G.M."/>
            <person name="Lavrichenko K."/>
            <person name="Devanna P."/>
            <person name="Winkler S."/>
            <person name="Jermiin L.S."/>
            <person name="Skirmuntt E.C."/>
            <person name="Katzourakis A."/>
            <person name="Burkitt-Gray L."/>
            <person name="Ray D.A."/>
            <person name="Sullivan K.A.M."/>
            <person name="Roscito J.G."/>
            <person name="Kirilenko B.M."/>
            <person name="Davalos L.M."/>
            <person name="Corthals A.P."/>
            <person name="Power M.L."/>
            <person name="Jones G."/>
            <person name="Ransome R.D."/>
            <person name="Dechmann D.K.N."/>
            <person name="Locatelli A.G."/>
            <person name="Puechmaille S.J."/>
            <person name="Fedrigo O."/>
            <person name="Jarvis E.D."/>
            <person name="Hiller M."/>
            <person name="Vernes S.C."/>
            <person name="Myers E.W."/>
            <person name="Teeling E.C."/>
        </authorList>
    </citation>
    <scope>NUCLEOTIDE SEQUENCE [LARGE SCALE GENOMIC DNA]</scope>
    <source>
        <strain evidence="2">MMolMol1</strain>
        <tissue evidence="2">Muscle</tissue>
    </source>
</reference>
<feature type="region of interest" description="Disordered" evidence="1">
    <location>
        <begin position="89"/>
        <end position="137"/>
    </location>
</feature>
<organism evidence="2 3">
    <name type="scientific">Molossus molossus</name>
    <name type="common">Pallas' mastiff bat</name>
    <name type="synonym">Vespertilio molossus</name>
    <dbReference type="NCBI Taxonomy" id="27622"/>
    <lineage>
        <taxon>Eukaryota</taxon>
        <taxon>Metazoa</taxon>
        <taxon>Chordata</taxon>
        <taxon>Craniata</taxon>
        <taxon>Vertebrata</taxon>
        <taxon>Euteleostomi</taxon>
        <taxon>Mammalia</taxon>
        <taxon>Eutheria</taxon>
        <taxon>Laurasiatheria</taxon>
        <taxon>Chiroptera</taxon>
        <taxon>Yangochiroptera</taxon>
        <taxon>Molossidae</taxon>
        <taxon>Molossus</taxon>
    </lineage>
</organism>
<evidence type="ECO:0000313" key="3">
    <source>
        <dbReference type="Proteomes" id="UP000550707"/>
    </source>
</evidence>
<comment type="caution">
    <text evidence="2">The sequence shown here is derived from an EMBL/GenBank/DDBJ whole genome shotgun (WGS) entry which is preliminary data.</text>
</comment>
<dbReference type="InParanoid" id="A0A7J8BIJ6"/>
<dbReference type="EMBL" id="JACASF010000028">
    <property type="protein sequence ID" value="KAF6398707.1"/>
    <property type="molecule type" value="Genomic_DNA"/>
</dbReference>
<gene>
    <name evidence="2" type="ORF">HJG59_010233</name>
</gene>
<evidence type="ECO:0000313" key="2">
    <source>
        <dbReference type="EMBL" id="KAF6398707.1"/>
    </source>
</evidence>
<accession>A0A7J8BIJ6</accession>
<name>A0A7J8BIJ6_MOLMO</name>